<keyword evidence="3" id="KW-1133">Transmembrane helix</keyword>
<keyword evidence="4" id="KW-0808">Transferase</keyword>
<feature type="transmembrane region" description="Helical" evidence="3">
    <location>
        <begin position="248"/>
        <end position="272"/>
    </location>
</feature>
<evidence type="ECO:0000313" key="5">
    <source>
        <dbReference type="Proteomes" id="UP000239899"/>
    </source>
</evidence>
<dbReference type="OrthoDB" id="10518770at2759"/>
<keyword evidence="3" id="KW-0812">Transmembrane</keyword>
<comment type="caution">
    <text evidence="4">The sequence shown here is derived from an EMBL/GenBank/DDBJ whole genome shotgun (WGS) entry which is preliminary data.</text>
</comment>
<organism evidence="4 5">
    <name type="scientific">Chlorella sorokiniana</name>
    <name type="common">Freshwater green alga</name>
    <dbReference type="NCBI Taxonomy" id="3076"/>
    <lineage>
        <taxon>Eukaryota</taxon>
        <taxon>Viridiplantae</taxon>
        <taxon>Chlorophyta</taxon>
        <taxon>core chlorophytes</taxon>
        <taxon>Trebouxiophyceae</taxon>
        <taxon>Chlorellales</taxon>
        <taxon>Chlorellaceae</taxon>
        <taxon>Chlorella clade</taxon>
        <taxon>Chlorella</taxon>
    </lineage>
</organism>
<evidence type="ECO:0000256" key="2">
    <source>
        <dbReference type="SAM" id="MobiDB-lite"/>
    </source>
</evidence>
<dbReference type="GO" id="GO:0016740">
    <property type="term" value="F:transferase activity"/>
    <property type="evidence" value="ECO:0007669"/>
    <property type="project" value="UniProtKB-KW"/>
</dbReference>
<dbReference type="EMBL" id="LHPG02000007">
    <property type="protein sequence ID" value="PRW57096.1"/>
    <property type="molecule type" value="Genomic_DNA"/>
</dbReference>
<proteinExistence type="predicted"/>
<keyword evidence="3" id="KW-0472">Membrane</keyword>
<protein>
    <submittedName>
        <fullName evidence="4">Glycosyl transferase family 1</fullName>
    </submittedName>
</protein>
<evidence type="ECO:0000256" key="1">
    <source>
        <dbReference type="SAM" id="Coils"/>
    </source>
</evidence>
<keyword evidence="1" id="KW-0175">Coiled coil</keyword>
<reference evidence="4 5" key="1">
    <citation type="journal article" date="2018" name="Plant J.">
        <title>Genome sequences of Chlorella sorokiniana UTEX 1602 and Micractinium conductrix SAG 241.80: implications to maltose excretion by a green alga.</title>
        <authorList>
            <person name="Arriola M.B."/>
            <person name="Velmurugan N."/>
            <person name="Zhang Y."/>
            <person name="Plunkett M.H."/>
            <person name="Hondzo H."/>
            <person name="Barney B.M."/>
        </authorList>
    </citation>
    <scope>NUCLEOTIDE SEQUENCE [LARGE SCALE GENOMIC DNA]</scope>
    <source>
        <strain evidence="5">UTEX 1602</strain>
    </source>
</reference>
<gene>
    <name evidence="4" type="ORF">C2E21_4312</name>
</gene>
<evidence type="ECO:0000256" key="3">
    <source>
        <dbReference type="SAM" id="Phobius"/>
    </source>
</evidence>
<evidence type="ECO:0000313" key="4">
    <source>
        <dbReference type="EMBL" id="PRW57096.1"/>
    </source>
</evidence>
<dbReference type="Proteomes" id="UP000239899">
    <property type="component" value="Unassembled WGS sequence"/>
</dbReference>
<keyword evidence="5" id="KW-1185">Reference proteome</keyword>
<feature type="region of interest" description="Disordered" evidence="2">
    <location>
        <begin position="1"/>
        <end position="44"/>
    </location>
</feature>
<dbReference type="AlphaFoldDB" id="A0A2P6TSR9"/>
<name>A0A2P6TSR9_CHLSO</name>
<feature type="compositionally biased region" description="Basic and acidic residues" evidence="2">
    <location>
        <begin position="1"/>
        <end position="12"/>
    </location>
</feature>
<accession>A0A2P6TSR9</accession>
<feature type="coiled-coil region" evidence="1">
    <location>
        <begin position="55"/>
        <end position="86"/>
    </location>
</feature>
<sequence>MACKRQARDAPMWRDVSVQAGGASNGRPSITPPWEQPAEDDGLDGVRQRIRQYGLQSKEEKMLLLLKELKAEEQRSLKAFDKAQDEGNYGSMRVWHRSWQRTTEEMALLLAHPRRFLLLYGPMYGLAGSGTDDKPPVTPPWERPDEFEPVRERIRQYGLRSSEEKILVQLRKFKATEEMYLKWFAEAEREGDDDAMRKHLASWETVSEKMELMLANPRKFAWKYGDIYDVESKRDKQARKSMEPVLELCRLLSVPASFFLFVWLVLVLLSALG</sequence>